<dbReference type="InterPro" id="IPR001245">
    <property type="entry name" value="Ser-Thr/Tyr_kinase_cat_dom"/>
</dbReference>
<feature type="region of interest" description="Disordered" evidence="5">
    <location>
        <begin position="104"/>
        <end position="129"/>
    </location>
</feature>
<evidence type="ECO:0000256" key="4">
    <source>
        <dbReference type="ARBA" id="ARBA00022840"/>
    </source>
</evidence>
<dbReference type="AlphaFoldDB" id="A0A7J5ZLJ0"/>
<keyword evidence="8" id="KW-1185">Reference proteome</keyword>
<dbReference type="InterPro" id="IPR051681">
    <property type="entry name" value="Ser/Thr_Kinases-Pseudokinases"/>
</dbReference>
<dbReference type="GO" id="GO:0005524">
    <property type="term" value="F:ATP binding"/>
    <property type="evidence" value="ECO:0007669"/>
    <property type="project" value="UniProtKB-KW"/>
</dbReference>
<dbReference type="PANTHER" id="PTHR44329">
    <property type="entry name" value="SERINE/THREONINE-PROTEIN KINASE TNNI3K-RELATED"/>
    <property type="match status" value="1"/>
</dbReference>
<evidence type="ECO:0000256" key="2">
    <source>
        <dbReference type="ARBA" id="ARBA00022741"/>
    </source>
</evidence>
<dbReference type="Gene3D" id="1.10.533.10">
    <property type="entry name" value="Death Domain, Fas"/>
    <property type="match status" value="1"/>
</dbReference>
<dbReference type="Proteomes" id="UP000518266">
    <property type="component" value="Unassembled WGS sequence"/>
</dbReference>
<evidence type="ECO:0000313" key="7">
    <source>
        <dbReference type="EMBL" id="KAF3861218.1"/>
    </source>
</evidence>
<dbReference type="EMBL" id="JAAKFY010000002">
    <property type="protein sequence ID" value="KAF3861218.1"/>
    <property type="molecule type" value="Genomic_DNA"/>
</dbReference>
<keyword evidence="2" id="KW-0547">Nucleotide-binding</keyword>
<evidence type="ECO:0000256" key="5">
    <source>
        <dbReference type="SAM" id="MobiDB-lite"/>
    </source>
</evidence>
<proteinExistence type="predicted"/>
<dbReference type="OrthoDB" id="4062651at2759"/>
<name>A0A7J5ZLJ0_DISMA</name>
<dbReference type="GO" id="GO:0004674">
    <property type="term" value="F:protein serine/threonine kinase activity"/>
    <property type="evidence" value="ECO:0007669"/>
    <property type="project" value="TreeGrafter"/>
</dbReference>
<evidence type="ECO:0000313" key="8">
    <source>
        <dbReference type="Proteomes" id="UP000518266"/>
    </source>
</evidence>
<dbReference type="PANTHER" id="PTHR44329:SF288">
    <property type="entry name" value="MITOGEN-ACTIVATED PROTEIN KINASE KINASE KINASE 20"/>
    <property type="match status" value="1"/>
</dbReference>
<dbReference type="Gene3D" id="3.30.200.20">
    <property type="entry name" value="Phosphorylase Kinase, domain 1"/>
    <property type="match status" value="1"/>
</dbReference>
<evidence type="ECO:0000256" key="3">
    <source>
        <dbReference type="ARBA" id="ARBA00022777"/>
    </source>
</evidence>
<dbReference type="GO" id="GO:0043123">
    <property type="term" value="P:positive regulation of canonical NF-kappaB signal transduction"/>
    <property type="evidence" value="ECO:0007669"/>
    <property type="project" value="UniProtKB-ARBA"/>
</dbReference>
<accession>A0A7J5ZLJ0</accession>
<keyword evidence="1" id="KW-0808">Transferase</keyword>
<evidence type="ECO:0000259" key="6">
    <source>
        <dbReference type="PROSITE" id="PS50011"/>
    </source>
</evidence>
<reference evidence="7 8" key="1">
    <citation type="submission" date="2020-03" db="EMBL/GenBank/DDBJ databases">
        <title>Dissostichus mawsoni Genome sequencing and assembly.</title>
        <authorList>
            <person name="Park H."/>
        </authorList>
    </citation>
    <scope>NUCLEOTIDE SEQUENCE [LARGE SCALE GENOMIC DNA]</scope>
    <source>
        <strain evidence="7">DM0001</strain>
        <tissue evidence="7">Muscle</tissue>
    </source>
</reference>
<sequence>MCQDEGCVRMCQDEGCVRMKDVSGCRMAQDDVSGVGCVRMKDVSGCRMAQDDQTAVRLAERKERRTDWVMDQWGNTNARLGQLLDLLERQQLLRPRDSEAFLSSSSCCSSHPNQGSSHPLRSSSPMTTFRLTSTGGRGGFGVVYRATLRKRDCAVKRLKQDTLMDWALLKESFQTEVDKLSKFRHPNIVELLGF</sequence>
<protein>
    <recommendedName>
        <fullName evidence="6">Protein kinase domain-containing protein</fullName>
    </recommendedName>
</protein>
<feature type="domain" description="Protein kinase" evidence="6">
    <location>
        <begin position="129"/>
        <end position="194"/>
    </location>
</feature>
<dbReference type="SUPFAM" id="SSF47986">
    <property type="entry name" value="DEATH domain"/>
    <property type="match status" value="1"/>
</dbReference>
<feature type="compositionally biased region" description="Polar residues" evidence="5">
    <location>
        <begin position="111"/>
        <end position="129"/>
    </location>
</feature>
<comment type="caution">
    <text evidence="7">The sequence shown here is derived from an EMBL/GenBank/DDBJ whole genome shotgun (WGS) entry which is preliminary data.</text>
</comment>
<gene>
    <name evidence="7" type="ORF">F7725_001473</name>
</gene>
<dbReference type="GO" id="GO:0031349">
    <property type="term" value="P:positive regulation of defense response"/>
    <property type="evidence" value="ECO:0007669"/>
    <property type="project" value="UniProtKB-ARBA"/>
</dbReference>
<keyword evidence="3" id="KW-0418">Kinase</keyword>
<evidence type="ECO:0000256" key="1">
    <source>
        <dbReference type="ARBA" id="ARBA00022679"/>
    </source>
</evidence>
<dbReference type="PROSITE" id="PS50011">
    <property type="entry name" value="PROTEIN_KINASE_DOM"/>
    <property type="match status" value="1"/>
</dbReference>
<feature type="non-terminal residue" evidence="7">
    <location>
        <position position="194"/>
    </location>
</feature>
<keyword evidence="4" id="KW-0067">ATP-binding</keyword>
<dbReference type="InterPro" id="IPR011029">
    <property type="entry name" value="DEATH-like_dom_sf"/>
</dbReference>
<dbReference type="InterPro" id="IPR011009">
    <property type="entry name" value="Kinase-like_dom_sf"/>
</dbReference>
<dbReference type="InterPro" id="IPR000719">
    <property type="entry name" value="Prot_kinase_dom"/>
</dbReference>
<dbReference type="Pfam" id="PF07714">
    <property type="entry name" value="PK_Tyr_Ser-Thr"/>
    <property type="match status" value="1"/>
</dbReference>
<dbReference type="SUPFAM" id="SSF56112">
    <property type="entry name" value="Protein kinase-like (PK-like)"/>
    <property type="match status" value="1"/>
</dbReference>
<organism evidence="7 8">
    <name type="scientific">Dissostichus mawsoni</name>
    <name type="common">Antarctic cod</name>
    <dbReference type="NCBI Taxonomy" id="36200"/>
    <lineage>
        <taxon>Eukaryota</taxon>
        <taxon>Metazoa</taxon>
        <taxon>Chordata</taxon>
        <taxon>Craniata</taxon>
        <taxon>Vertebrata</taxon>
        <taxon>Euteleostomi</taxon>
        <taxon>Actinopterygii</taxon>
        <taxon>Neopterygii</taxon>
        <taxon>Teleostei</taxon>
        <taxon>Neoteleostei</taxon>
        <taxon>Acanthomorphata</taxon>
        <taxon>Eupercaria</taxon>
        <taxon>Perciformes</taxon>
        <taxon>Notothenioidei</taxon>
        <taxon>Nototheniidae</taxon>
        <taxon>Dissostichus</taxon>
    </lineage>
</organism>